<dbReference type="Pfam" id="PF00324">
    <property type="entry name" value="AA_permease"/>
    <property type="match status" value="1"/>
</dbReference>
<organism evidence="10 11">
    <name type="scientific">Actinocatenispora thailandica</name>
    <dbReference type="NCBI Taxonomy" id="227318"/>
    <lineage>
        <taxon>Bacteria</taxon>
        <taxon>Bacillati</taxon>
        <taxon>Actinomycetota</taxon>
        <taxon>Actinomycetes</taxon>
        <taxon>Micromonosporales</taxon>
        <taxon>Micromonosporaceae</taxon>
        <taxon>Actinocatenispora</taxon>
    </lineage>
</organism>
<dbReference type="KEGG" id="atl:Athai_32220"/>
<evidence type="ECO:0000256" key="6">
    <source>
        <dbReference type="ARBA" id="ARBA00022989"/>
    </source>
</evidence>
<evidence type="ECO:0000256" key="5">
    <source>
        <dbReference type="ARBA" id="ARBA00022970"/>
    </source>
</evidence>
<reference evidence="10 11" key="1">
    <citation type="submission" date="2020-08" db="EMBL/GenBank/DDBJ databases">
        <title>Whole genome shotgun sequence of Actinocatenispora thailandica NBRC 105041.</title>
        <authorList>
            <person name="Komaki H."/>
            <person name="Tamura T."/>
        </authorList>
    </citation>
    <scope>NUCLEOTIDE SEQUENCE [LARGE SCALE GENOMIC DNA]</scope>
    <source>
        <strain evidence="10 11">NBRC 105041</strain>
    </source>
</reference>
<keyword evidence="3" id="KW-0813">Transport</keyword>
<feature type="transmembrane region" description="Helical" evidence="8">
    <location>
        <begin position="25"/>
        <end position="45"/>
    </location>
</feature>
<feature type="transmembrane region" description="Helical" evidence="8">
    <location>
        <begin position="340"/>
        <end position="361"/>
    </location>
</feature>
<feature type="transmembrane region" description="Helical" evidence="8">
    <location>
        <begin position="413"/>
        <end position="431"/>
    </location>
</feature>
<keyword evidence="6 8" id="KW-1133">Transmembrane helix</keyword>
<keyword evidence="11" id="KW-1185">Reference proteome</keyword>
<dbReference type="PIRSF" id="PIRSF006060">
    <property type="entry name" value="AA_transporter"/>
    <property type="match status" value="1"/>
</dbReference>
<dbReference type="GO" id="GO:0016020">
    <property type="term" value="C:membrane"/>
    <property type="evidence" value="ECO:0007669"/>
    <property type="project" value="UniProtKB-SubCell"/>
</dbReference>
<accession>A0A7R7HY09</accession>
<comment type="similarity">
    <text evidence="2">Belongs to the amino acid-polyamine-organocation (APC) superfamily. Amino acid transporter (AAT) (TC 2.A.3.1) family.</text>
</comment>
<dbReference type="AlphaFoldDB" id="A0A7R7HY09"/>
<feature type="transmembrane region" description="Helical" evidence="8">
    <location>
        <begin position="51"/>
        <end position="70"/>
    </location>
</feature>
<feature type="transmembrane region" description="Helical" evidence="8">
    <location>
        <begin position="204"/>
        <end position="225"/>
    </location>
</feature>
<feature type="transmembrane region" description="Helical" evidence="8">
    <location>
        <begin position="164"/>
        <end position="184"/>
    </location>
</feature>
<feature type="domain" description="Amino acid permease/ SLC12A" evidence="9">
    <location>
        <begin position="23"/>
        <end position="460"/>
    </location>
</feature>
<feature type="transmembrane region" description="Helical" evidence="8">
    <location>
        <begin position="246"/>
        <end position="267"/>
    </location>
</feature>
<name>A0A7R7HY09_9ACTN</name>
<gene>
    <name evidence="10" type="ORF">Athai_32220</name>
</gene>
<dbReference type="GO" id="GO:0055085">
    <property type="term" value="P:transmembrane transport"/>
    <property type="evidence" value="ECO:0007669"/>
    <property type="project" value="InterPro"/>
</dbReference>
<dbReference type="Proteomes" id="UP000611640">
    <property type="component" value="Chromosome"/>
</dbReference>
<evidence type="ECO:0000256" key="2">
    <source>
        <dbReference type="ARBA" id="ARBA00008583"/>
    </source>
</evidence>
<keyword evidence="5" id="KW-0029">Amino-acid transport</keyword>
<feature type="transmembrane region" description="Helical" evidence="8">
    <location>
        <begin position="131"/>
        <end position="152"/>
    </location>
</feature>
<feature type="transmembrane region" description="Helical" evidence="8">
    <location>
        <begin position="287"/>
        <end position="308"/>
    </location>
</feature>
<evidence type="ECO:0000256" key="8">
    <source>
        <dbReference type="SAM" id="Phobius"/>
    </source>
</evidence>
<evidence type="ECO:0000256" key="7">
    <source>
        <dbReference type="ARBA" id="ARBA00023136"/>
    </source>
</evidence>
<protein>
    <submittedName>
        <fullName evidence="10">Amino acid permease</fullName>
    </submittedName>
</protein>
<evidence type="ECO:0000256" key="4">
    <source>
        <dbReference type="ARBA" id="ARBA00022692"/>
    </source>
</evidence>
<dbReference type="FunFam" id="1.20.1740.10:FF:000001">
    <property type="entry name" value="Amino acid permease"/>
    <property type="match status" value="1"/>
</dbReference>
<keyword evidence="4 8" id="KW-0812">Transmembrane</keyword>
<dbReference type="PANTHER" id="PTHR43495">
    <property type="entry name" value="GABA PERMEASE"/>
    <property type="match status" value="1"/>
</dbReference>
<evidence type="ECO:0000313" key="10">
    <source>
        <dbReference type="EMBL" id="BCJ35719.1"/>
    </source>
</evidence>
<sequence>MDSGRHGEAGSGGLRRALRTRQIRMISVGGALGTALFLGSAQAISMAGPSVVVLFAIGAAFAAALAFALAEMVSVHPDAGGFGALADRYLGPLAGYLQRWAYWVSMVVVIGAEIVAAAIYVRYWLPGLPAWLPVLVFAALVIVVNCASVGVFGELEYWLAMVKVAAVLAFIVVGAVFVVVGGPGRDPVGLHNWTAHGGFVPNGPVPALMALAVVTLAYAGTETVAMTAAESTDPAREMPRAARGTVLRLLLFYVLAMAVVVSLVPWQQAGDVQHIGQSPFVRLFTQVGLPAAAGVMNAVILTAALSTANTNLYVATRMLHSLALDGYAPRRLRGLGRRRTPVAAVLASAVGLLVALVASVVSPNLAFPLLLGAALFTGLVVWMIIFGTHLAFRRRRAATGAPPAPVRLPGGPVIPVVALAYAVFVVVLTAFVPGYSIAWQVGIPAMLLILVSYLVVRRRRAVRTVREPEPAAEPALPDRT</sequence>
<feature type="transmembrane region" description="Helical" evidence="8">
    <location>
        <begin position="437"/>
        <end position="456"/>
    </location>
</feature>
<feature type="transmembrane region" description="Helical" evidence="8">
    <location>
        <begin position="100"/>
        <end position="125"/>
    </location>
</feature>
<dbReference type="InterPro" id="IPR004841">
    <property type="entry name" value="AA-permease/SLC12A_dom"/>
</dbReference>
<comment type="subcellular location">
    <subcellularLocation>
        <location evidence="1">Membrane</location>
        <topology evidence="1">Multi-pass membrane protein</topology>
    </subcellularLocation>
</comment>
<dbReference type="PANTHER" id="PTHR43495:SF5">
    <property type="entry name" value="GAMMA-AMINOBUTYRIC ACID PERMEASE"/>
    <property type="match status" value="1"/>
</dbReference>
<evidence type="ECO:0000259" key="9">
    <source>
        <dbReference type="Pfam" id="PF00324"/>
    </source>
</evidence>
<feature type="transmembrane region" description="Helical" evidence="8">
    <location>
        <begin position="367"/>
        <end position="392"/>
    </location>
</feature>
<dbReference type="Gene3D" id="1.20.1740.10">
    <property type="entry name" value="Amino acid/polyamine transporter I"/>
    <property type="match status" value="1"/>
</dbReference>
<evidence type="ECO:0000256" key="1">
    <source>
        <dbReference type="ARBA" id="ARBA00004141"/>
    </source>
</evidence>
<dbReference type="GO" id="GO:0006865">
    <property type="term" value="P:amino acid transport"/>
    <property type="evidence" value="ECO:0007669"/>
    <property type="project" value="UniProtKB-KW"/>
</dbReference>
<evidence type="ECO:0000256" key="3">
    <source>
        <dbReference type="ARBA" id="ARBA00022448"/>
    </source>
</evidence>
<proteinExistence type="inferred from homology"/>
<dbReference type="EMBL" id="AP023355">
    <property type="protein sequence ID" value="BCJ35719.1"/>
    <property type="molecule type" value="Genomic_DNA"/>
</dbReference>
<evidence type="ECO:0000313" key="11">
    <source>
        <dbReference type="Proteomes" id="UP000611640"/>
    </source>
</evidence>
<keyword evidence="7 8" id="KW-0472">Membrane</keyword>